<dbReference type="AlphaFoldDB" id="A0A7M7GJB1"/>
<dbReference type="CDD" id="cd05374">
    <property type="entry name" value="17beta-HSD-like_SDR_c"/>
    <property type="match status" value="1"/>
</dbReference>
<evidence type="ECO:0000256" key="1">
    <source>
        <dbReference type="ARBA" id="ARBA00006484"/>
    </source>
</evidence>
<evidence type="ECO:0000256" key="3">
    <source>
        <dbReference type="RuleBase" id="RU000363"/>
    </source>
</evidence>
<dbReference type="OrthoDB" id="294295at2759"/>
<reference evidence="4" key="2">
    <citation type="submission" date="2021-01" db="UniProtKB">
        <authorList>
            <consortium name="EnsemblMetazoa"/>
        </authorList>
    </citation>
    <scope>IDENTIFICATION</scope>
</reference>
<dbReference type="PANTHER" id="PTHR43391:SF86">
    <property type="entry name" value="SHORT-CHAIN DEHYDROGENASE_REDUCTASE FAMILY PROTEIN"/>
    <property type="match status" value="1"/>
</dbReference>
<dbReference type="RefSeq" id="XP_003730715.2">
    <property type="nucleotide sequence ID" value="XM_003730667.3"/>
</dbReference>
<dbReference type="InterPro" id="IPR002347">
    <property type="entry name" value="SDR_fam"/>
</dbReference>
<dbReference type="PANTHER" id="PTHR43391">
    <property type="entry name" value="RETINOL DEHYDROGENASE-RELATED"/>
    <property type="match status" value="1"/>
</dbReference>
<dbReference type="EnsemblMetazoa" id="XM_003730667">
    <property type="protein sequence ID" value="XP_003730715"/>
    <property type="gene ID" value="LOC100891757"/>
</dbReference>
<protein>
    <submittedName>
        <fullName evidence="4">Uncharacterized protein</fullName>
    </submittedName>
</protein>
<name>A0A7M7GJB1_STRPU</name>
<dbReference type="GO" id="GO:0005829">
    <property type="term" value="C:cytosol"/>
    <property type="evidence" value="ECO:0000318"/>
    <property type="project" value="GO_Central"/>
</dbReference>
<dbReference type="KEGG" id="spu:100891757"/>
<dbReference type="GeneID" id="100891757"/>
<keyword evidence="5" id="KW-1185">Reference proteome</keyword>
<evidence type="ECO:0000313" key="5">
    <source>
        <dbReference type="Proteomes" id="UP000007110"/>
    </source>
</evidence>
<sequence length="350" mass="38692">MLRSTVFALLARRPRTTGTWRSTLNRSTNIGILCNRKQGLAISANCSSQQPQVVVVTGCSSGIGLATANLLAKDRERRFIVYGSILGSLDEEQTFCETAGNALNDTLFPVRLDVTKDEDVEAAVAMVMEQQGRIDILVNNSGINTKKTMETMSMSDILGLYDINLFGYLRMMRAVLPIMKKQESGRIINMSSRNAIEGAPYMNIYTSSKFAVEGLSEETAVIGRFFNIWVSLIQPGAVSTPINETMVSSGLGGLGSKSISDNPDVHEIDRKLSMYRDHDLEWSKCPSITAEDVAHVVLRAATDVKPHFRYQTQEAVAALAERKYRDPTGDEFIDYSADRLRPFYGKAGHE</sequence>
<dbReference type="PRINTS" id="PR00080">
    <property type="entry name" value="SDRFAMILY"/>
</dbReference>
<keyword evidence="2" id="KW-0560">Oxidoreductase</keyword>
<proteinExistence type="inferred from homology"/>
<dbReference type="Pfam" id="PF00106">
    <property type="entry name" value="adh_short"/>
    <property type="match status" value="1"/>
</dbReference>
<evidence type="ECO:0000313" key="4">
    <source>
        <dbReference type="EnsemblMetazoa" id="XP_003730715"/>
    </source>
</evidence>
<evidence type="ECO:0000256" key="2">
    <source>
        <dbReference type="ARBA" id="ARBA00023002"/>
    </source>
</evidence>
<dbReference type="SUPFAM" id="SSF51735">
    <property type="entry name" value="NAD(P)-binding Rossmann-fold domains"/>
    <property type="match status" value="1"/>
</dbReference>
<reference evidence="5" key="1">
    <citation type="submission" date="2015-02" db="EMBL/GenBank/DDBJ databases">
        <title>Genome sequencing for Strongylocentrotus purpuratus.</title>
        <authorList>
            <person name="Murali S."/>
            <person name="Liu Y."/>
            <person name="Vee V."/>
            <person name="English A."/>
            <person name="Wang M."/>
            <person name="Skinner E."/>
            <person name="Han Y."/>
            <person name="Muzny D.M."/>
            <person name="Worley K.C."/>
            <person name="Gibbs R.A."/>
        </authorList>
    </citation>
    <scope>NUCLEOTIDE SEQUENCE</scope>
</reference>
<dbReference type="PROSITE" id="PS00061">
    <property type="entry name" value="ADH_SHORT"/>
    <property type="match status" value="1"/>
</dbReference>
<comment type="similarity">
    <text evidence="1 3">Belongs to the short-chain dehydrogenases/reductases (SDR) family.</text>
</comment>
<dbReference type="PRINTS" id="PR00081">
    <property type="entry name" value="GDHRDH"/>
</dbReference>
<dbReference type="InterPro" id="IPR036291">
    <property type="entry name" value="NAD(P)-bd_dom_sf"/>
</dbReference>
<dbReference type="Proteomes" id="UP000007110">
    <property type="component" value="Unassembled WGS sequence"/>
</dbReference>
<organism evidence="4 5">
    <name type="scientific">Strongylocentrotus purpuratus</name>
    <name type="common">Purple sea urchin</name>
    <dbReference type="NCBI Taxonomy" id="7668"/>
    <lineage>
        <taxon>Eukaryota</taxon>
        <taxon>Metazoa</taxon>
        <taxon>Echinodermata</taxon>
        <taxon>Eleutherozoa</taxon>
        <taxon>Echinozoa</taxon>
        <taxon>Echinoidea</taxon>
        <taxon>Euechinoidea</taxon>
        <taxon>Echinacea</taxon>
        <taxon>Camarodonta</taxon>
        <taxon>Echinidea</taxon>
        <taxon>Strongylocentrotidae</taxon>
        <taxon>Strongylocentrotus</taxon>
    </lineage>
</organism>
<dbReference type="Gene3D" id="3.40.50.720">
    <property type="entry name" value="NAD(P)-binding Rossmann-like Domain"/>
    <property type="match status" value="1"/>
</dbReference>
<dbReference type="InterPro" id="IPR020904">
    <property type="entry name" value="Sc_DH/Rdtase_CS"/>
</dbReference>
<accession>A0A7M7GJB1</accession>
<dbReference type="InParanoid" id="A0A7M7GJB1"/>
<dbReference type="GO" id="GO:0016491">
    <property type="term" value="F:oxidoreductase activity"/>
    <property type="evidence" value="ECO:0000318"/>
    <property type="project" value="GO_Central"/>
</dbReference>